<evidence type="ECO:0000313" key="3">
    <source>
        <dbReference type="Proteomes" id="UP001148312"/>
    </source>
</evidence>
<comment type="caution">
    <text evidence="2">The sequence shown here is derived from an EMBL/GenBank/DDBJ whole genome shotgun (WGS) entry which is preliminary data.</text>
</comment>
<evidence type="ECO:0000313" key="2">
    <source>
        <dbReference type="EMBL" id="KAJ5469390.1"/>
    </source>
</evidence>
<proteinExistence type="predicted"/>
<sequence length="121" mass="12670">MGIISMLTFQENKDVDPNHGRRTALLIEDANPGSPSKPPISTDSNAVQRVIRQIHGIGPSGMRVVDEKVPRLSSVHAALGQAPSLTTGPDGPLGSGGGTLPKDVARGQDYHVGSRSREGNI</sequence>
<gene>
    <name evidence="2" type="ORF">N7539_009008</name>
</gene>
<feature type="region of interest" description="Disordered" evidence="1">
    <location>
        <begin position="79"/>
        <end position="121"/>
    </location>
</feature>
<reference evidence="2" key="1">
    <citation type="submission" date="2022-12" db="EMBL/GenBank/DDBJ databases">
        <authorList>
            <person name="Petersen C."/>
        </authorList>
    </citation>
    <scope>NUCLEOTIDE SEQUENCE</scope>
    <source>
        <strain evidence="2">IBT 30728</strain>
    </source>
</reference>
<dbReference type="RefSeq" id="XP_056785980.1">
    <property type="nucleotide sequence ID" value="XM_056938603.1"/>
</dbReference>
<protein>
    <submittedName>
        <fullName evidence="2">Uncharacterized protein</fullName>
    </submittedName>
</protein>
<dbReference type="EMBL" id="JAPWDQ010000015">
    <property type="protein sequence ID" value="KAJ5469390.1"/>
    <property type="molecule type" value="Genomic_DNA"/>
</dbReference>
<evidence type="ECO:0000256" key="1">
    <source>
        <dbReference type="SAM" id="MobiDB-lite"/>
    </source>
</evidence>
<reference evidence="2" key="2">
    <citation type="journal article" date="2023" name="IMA Fungus">
        <title>Comparative genomic study of the Penicillium genus elucidates a diverse pangenome and 15 lateral gene transfer events.</title>
        <authorList>
            <person name="Petersen C."/>
            <person name="Sorensen T."/>
            <person name="Nielsen M.R."/>
            <person name="Sondergaard T.E."/>
            <person name="Sorensen J.L."/>
            <person name="Fitzpatrick D.A."/>
            <person name="Frisvad J.C."/>
            <person name="Nielsen K.L."/>
        </authorList>
    </citation>
    <scope>NUCLEOTIDE SEQUENCE</scope>
    <source>
        <strain evidence="2">IBT 30728</strain>
    </source>
</reference>
<keyword evidence="3" id="KW-1185">Reference proteome</keyword>
<organism evidence="2 3">
    <name type="scientific">Penicillium diatomitis</name>
    <dbReference type="NCBI Taxonomy" id="2819901"/>
    <lineage>
        <taxon>Eukaryota</taxon>
        <taxon>Fungi</taxon>
        <taxon>Dikarya</taxon>
        <taxon>Ascomycota</taxon>
        <taxon>Pezizomycotina</taxon>
        <taxon>Eurotiomycetes</taxon>
        <taxon>Eurotiomycetidae</taxon>
        <taxon>Eurotiales</taxon>
        <taxon>Aspergillaceae</taxon>
        <taxon>Penicillium</taxon>
    </lineage>
</organism>
<name>A0A9W9WKY6_9EURO</name>
<dbReference type="Proteomes" id="UP001148312">
    <property type="component" value="Unassembled WGS sequence"/>
</dbReference>
<dbReference type="GeneID" id="81628853"/>
<accession>A0A9W9WKY6</accession>
<dbReference type="AlphaFoldDB" id="A0A9W9WKY6"/>